<feature type="signal peptide" evidence="1">
    <location>
        <begin position="1"/>
        <end position="25"/>
    </location>
</feature>
<reference evidence="2 3" key="1">
    <citation type="submission" date="2021-05" db="EMBL/GenBank/DDBJ databases">
        <title>Croceibacterium sp. LX-88 genome sequence.</title>
        <authorList>
            <person name="Luo X."/>
        </authorList>
    </citation>
    <scope>NUCLEOTIDE SEQUENCE [LARGE SCALE GENOMIC DNA]</scope>
    <source>
        <strain evidence="2 3">LX-88</strain>
    </source>
</reference>
<dbReference type="Pfam" id="PF05960">
    <property type="entry name" value="DUF885"/>
    <property type="match status" value="1"/>
</dbReference>
<dbReference type="RefSeq" id="WP_214535480.1">
    <property type="nucleotide sequence ID" value="NZ_JAHFVK010000001.1"/>
</dbReference>
<keyword evidence="1" id="KW-0732">Signal</keyword>
<dbReference type="PANTHER" id="PTHR33361:SF2">
    <property type="entry name" value="DUF885 DOMAIN-CONTAINING PROTEIN"/>
    <property type="match status" value="1"/>
</dbReference>
<accession>A0ABS5W303</accession>
<evidence type="ECO:0000313" key="3">
    <source>
        <dbReference type="Proteomes" id="UP000811255"/>
    </source>
</evidence>
<keyword evidence="3" id="KW-1185">Reference proteome</keyword>
<comment type="caution">
    <text evidence="2">The sequence shown here is derived from an EMBL/GenBank/DDBJ whole genome shotgun (WGS) entry which is preliminary data.</text>
</comment>
<name>A0ABS5W303_9SPHN</name>
<proteinExistence type="predicted"/>
<dbReference type="InterPro" id="IPR010281">
    <property type="entry name" value="DUF885"/>
</dbReference>
<protein>
    <submittedName>
        <fullName evidence="2">DUF885 family protein</fullName>
    </submittedName>
</protein>
<gene>
    <name evidence="2" type="ORF">KK137_07285</name>
</gene>
<dbReference type="Proteomes" id="UP000811255">
    <property type="component" value="Unassembled WGS sequence"/>
</dbReference>
<evidence type="ECO:0000256" key="1">
    <source>
        <dbReference type="SAM" id="SignalP"/>
    </source>
</evidence>
<feature type="chain" id="PRO_5045798641" evidence="1">
    <location>
        <begin position="26"/>
        <end position="600"/>
    </location>
</feature>
<evidence type="ECO:0000313" key="2">
    <source>
        <dbReference type="EMBL" id="MBT2134132.1"/>
    </source>
</evidence>
<organism evidence="2 3">
    <name type="scientific">Croceibacterium selenioxidans</name>
    <dbReference type="NCBI Taxonomy" id="2838833"/>
    <lineage>
        <taxon>Bacteria</taxon>
        <taxon>Pseudomonadati</taxon>
        <taxon>Pseudomonadota</taxon>
        <taxon>Alphaproteobacteria</taxon>
        <taxon>Sphingomonadales</taxon>
        <taxon>Erythrobacteraceae</taxon>
        <taxon>Croceibacterium</taxon>
    </lineage>
</organism>
<dbReference type="PANTHER" id="PTHR33361">
    <property type="entry name" value="GLR0591 PROTEIN"/>
    <property type="match status" value="1"/>
</dbReference>
<dbReference type="EMBL" id="JAHFVK010000001">
    <property type="protein sequence ID" value="MBT2134132.1"/>
    <property type="molecule type" value="Genomic_DNA"/>
</dbReference>
<sequence length="600" mass="66676">MKRRQFLVSTGAAAIAASVPWPAFAQTQGDAALRDVIDRTFRGDMLLSPQAMTSLGLDTGVDAAMRSRLDETGPASERAAADHARKMLGEVKAISPEGLSETWQVRREIVEYLLGKRLISEPFGIQHVGAPYRISQQDGIYFQIPDFLDSTHPVETAADAEAYLSRLEAFPQRLDEQSENQRADAARGYLAPGWSLDLAMGQIEAQLRPAPGENNMVRSLVRRTGEKNLSGDWQARATKLVEGEVYPALRRQLELLKGLRPSTPAGDGVWRVPRGDEIYAQALDYFTTTPLSPEEIHRTGLEQVAEISAELDKLMRADGLTSGTVGERLIQLSERPDQLFPNDDAGREALIASLNHGVEAMQAKLPKAFATIPSQPLVVKRVPVEIQDGAPSGYYNIASLDGSRPAIYWINLKDTAEWPKFTLPALTYHEGVPGHHLHLSLLQQDEDLPLLLKNYWLSAHGEGWALYAEMLADELDGYTGIEKAGALQSWLFRAARLVVDTGLNAKRWTREEATDYLVANTGYARPMAQREIERYCASPGQACSYKIGQNEWVRLRRRSEQELGAKFDLRQFHEILKEGSMPLELLDQRVAAWAARVKTA</sequence>